<dbReference type="SUPFAM" id="SSF56112">
    <property type="entry name" value="Protein kinase-like (PK-like)"/>
    <property type="match status" value="1"/>
</dbReference>
<dbReference type="PANTHER" id="PTHR27005">
    <property type="entry name" value="WALL-ASSOCIATED RECEPTOR KINASE-LIKE 21"/>
    <property type="match status" value="1"/>
</dbReference>
<dbReference type="PANTHER" id="PTHR27005:SF517">
    <property type="entry name" value="PROTEIN KINASE DOMAIN-CONTAINING PROTEIN"/>
    <property type="match status" value="1"/>
</dbReference>
<sequence>MKIRQKFFIRNGGLLLQQQLSSTETNVEQTKLFTSKELEKATDYYNLNRILGQGGQGTVYKGMLTDGRVVAIKKSKVVDEDKLDQFINEVVILSQINHRNVVKLIGCCLETEVPLLVYEFIPNGTLFQYIHNQNEEFPITWEMRLRIATEVAGALFYLHSAASIPIYHRDIKSSNILLDEKYRAKVADFGTSKSISIDQTHVTTRVQGTFGYLDPEYFQSSQFTEKSDVYSFGVVLVELLTGQKPISFTRSDEGRSLATYFLLSMEEKHLFEILDAQVVKEGGKDEIFAIAKLAQKCLNLNGKKRPTMKTVAMELEGIRASQGASCTINEEDYEELDYAIGDCNTAPWDVTSSSTR</sequence>
<dbReference type="InterPro" id="IPR011009">
    <property type="entry name" value="Kinase-like_dom_sf"/>
</dbReference>
<feature type="domain" description="Protein kinase" evidence="13">
    <location>
        <begin position="45"/>
        <end position="318"/>
    </location>
</feature>
<dbReference type="FunFam" id="3.30.200.20:FF:000043">
    <property type="entry name" value="Wall-associated receptor kinase 2"/>
    <property type="match status" value="1"/>
</dbReference>
<dbReference type="GO" id="GO:0007166">
    <property type="term" value="P:cell surface receptor signaling pathway"/>
    <property type="evidence" value="ECO:0007669"/>
    <property type="project" value="InterPro"/>
</dbReference>
<evidence type="ECO:0000256" key="5">
    <source>
        <dbReference type="ARBA" id="ARBA00022729"/>
    </source>
</evidence>
<comment type="catalytic activity">
    <reaction evidence="12">
        <text>L-threonyl-[protein] + ATP = O-phospho-L-threonyl-[protein] + ADP + H(+)</text>
        <dbReference type="Rhea" id="RHEA:46608"/>
        <dbReference type="Rhea" id="RHEA-COMP:11060"/>
        <dbReference type="Rhea" id="RHEA-COMP:11605"/>
        <dbReference type="ChEBI" id="CHEBI:15378"/>
        <dbReference type="ChEBI" id="CHEBI:30013"/>
        <dbReference type="ChEBI" id="CHEBI:30616"/>
        <dbReference type="ChEBI" id="CHEBI:61977"/>
        <dbReference type="ChEBI" id="CHEBI:456216"/>
    </reaction>
</comment>
<evidence type="ECO:0000259" key="13">
    <source>
        <dbReference type="PROSITE" id="PS50011"/>
    </source>
</evidence>
<keyword evidence="3" id="KW-0808">Transferase</keyword>
<keyword evidence="10" id="KW-0472">Membrane</keyword>
<evidence type="ECO:0000256" key="10">
    <source>
        <dbReference type="ARBA" id="ARBA00023136"/>
    </source>
</evidence>
<evidence type="ECO:0000256" key="12">
    <source>
        <dbReference type="ARBA" id="ARBA00047951"/>
    </source>
</evidence>
<keyword evidence="5" id="KW-0732">Signal</keyword>
<evidence type="ECO:0000256" key="2">
    <source>
        <dbReference type="ARBA" id="ARBA00022527"/>
    </source>
</evidence>
<dbReference type="InterPro" id="IPR008271">
    <property type="entry name" value="Ser/Thr_kinase_AS"/>
</dbReference>
<dbReference type="GO" id="GO:0005886">
    <property type="term" value="C:plasma membrane"/>
    <property type="evidence" value="ECO:0007669"/>
    <property type="project" value="TreeGrafter"/>
</dbReference>
<dbReference type="SMART" id="SM00220">
    <property type="entry name" value="S_TKc"/>
    <property type="match status" value="1"/>
</dbReference>
<name>A0A067L2G3_JATCU</name>
<keyword evidence="15" id="KW-1185">Reference proteome</keyword>
<dbReference type="GO" id="GO:0004674">
    <property type="term" value="F:protein serine/threonine kinase activity"/>
    <property type="evidence" value="ECO:0007669"/>
    <property type="project" value="UniProtKB-KW"/>
</dbReference>
<gene>
    <name evidence="14" type="ORF">JCGZ_15830</name>
</gene>
<dbReference type="GO" id="GO:0005524">
    <property type="term" value="F:ATP binding"/>
    <property type="evidence" value="ECO:0007669"/>
    <property type="project" value="UniProtKB-KW"/>
</dbReference>
<evidence type="ECO:0000256" key="6">
    <source>
        <dbReference type="ARBA" id="ARBA00022741"/>
    </source>
</evidence>
<dbReference type="Gene3D" id="3.30.200.20">
    <property type="entry name" value="Phosphorylase Kinase, domain 1"/>
    <property type="match status" value="1"/>
</dbReference>
<dbReference type="PROSITE" id="PS00108">
    <property type="entry name" value="PROTEIN_KINASE_ST"/>
    <property type="match status" value="1"/>
</dbReference>
<keyword evidence="4" id="KW-0812">Transmembrane</keyword>
<keyword evidence="7" id="KW-0418">Kinase</keyword>
<keyword evidence="9" id="KW-1133">Transmembrane helix</keyword>
<comment type="subcellular location">
    <subcellularLocation>
        <location evidence="1">Membrane</location>
        <topology evidence="1">Single-pass type I membrane protein</topology>
    </subcellularLocation>
</comment>
<accession>A0A067L2G3</accession>
<dbReference type="Gene3D" id="1.10.510.10">
    <property type="entry name" value="Transferase(Phosphotransferase) domain 1"/>
    <property type="match status" value="1"/>
</dbReference>
<evidence type="ECO:0000313" key="14">
    <source>
        <dbReference type="EMBL" id="KDP41423.1"/>
    </source>
</evidence>
<reference evidence="14 15" key="1">
    <citation type="journal article" date="2014" name="PLoS ONE">
        <title>Global Analysis of Gene Expression Profiles in Physic Nut (Jatropha curcas L.) Seedlings Exposed to Salt Stress.</title>
        <authorList>
            <person name="Zhang L."/>
            <person name="Zhang C."/>
            <person name="Wu P."/>
            <person name="Chen Y."/>
            <person name="Li M."/>
            <person name="Jiang H."/>
            <person name="Wu G."/>
        </authorList>
    </citation>
    <scope>NUCLEOTIDE SEQUENCE [LARGE SCALE GENOMIC DNA]</scope>
    <source>
        <strain evidence="15">cv. GZQX0401</strain>
        <tissue evidence="14">Young leaves</tissue>
    </source>
</reference>
<comment type="catalytic activity">
    <reaction evidence="11">
        <text>L-seryl-[protein] + ATP = O-phospho-L-seryl-[protein] + ADP + H(+)</text>
        <dbReference type="Rhea" id="RHEA:17989"/>
        <dbReference type="Rhea" id="RHEA-COMP:9863"/>
        <dbReference type="Rhea" id="RHEA-COMP:11604"/>
        <dbReference type="ChEBI" id="CHEBI:15378"/>
        <dbReference type="ChEBI" id="CHEBI:29999"/>
        <dbReference type="ChEBI" id="CHEBI:30616"/>
        <dbReference type="ChEBI" id="CHEBI:83421"/>
        <dbReference type="ChEBI" id="CHEBI:456216"/>
    </reaction>
</comment>
<evidence type="ECO:0000256" key="7">
    <source>
        <dbReference type="ARBA" id="ARBA00022777"/>
    </source>
</evidence>
<evidence type="ECO:0000256" key="9">
    <source>
        <dbReference type="ARBA" id="ARBA00022989"/>
    </source>
</evidence>
<dbReference type="FunFam" id="1.10.510.10:FF:000084">
    <property type="entry name" value="Wall-associated receptor kinase 2"/>
    <property type="match status" value="1"/>
</dbReference>
<protein>
    <recommendedName>
        <fullName evidence="13">Protein kinase domain-containing protein</fullName>
    </recommendedName>
</protein>
<dbReference type="PIRSF" id="PIRSF000654">
    <property type="entry name" value="Integrin-linked_kinase"/>
    <property type="match status" value="1"/>
</dbReference>
<organism evidence="14 15">
    <name type="scientific">Jatropha curcas</name>
    <name type="common">Barbados nut</name>
    <dbReference type="NCBI Taxonomy" id="180498"/>
    <lineage>
        <taxon>Eukaryota</taxon>
        <taxon>Viridiplantae</taxon>
        <taxon>Streptophyta</taxon>
        <taxon>Embryophyta</taxon>
        <taxon>Tracheophyta</taxon>
        <taxon>Spermatophyta</taxon>
        <taxon>Magnoliopsida</taxon>
        <taxon>eudicotyledons</taxon>
        <taxon>Gunneridae</taxon>
        <taxon>Pentapetalae</taxon>
        <taxon>rosids</taxon>
        <taxon>fabids</taxon>
        <taxon>Malpighiales</taxon>
        <taxon>Euphorbiaceae</taxon>
        <taxon>Crotonoideae</taxon>
        <taxon>Jatropheae</taxon>
        <taxon>Jatropha</taxon>
    </lineage>
</organism>
<dbReference type="InterPro" id="IPR000719">
    <property type="entry name" value="Prot_kinase_dom"/>
</dbReference>
<dbReference type="AlphaFoldDB" id="A0A067L2G3"/>
<dbReference type="Proteomes" id="UP000027138">
    <property type="component" value="Unassembled WGS sequence"/>
</dbReference>
<dbReference type="InterPro" id="IPR045274">
    <property type="entry name" value="WAK-like"/>
</dbReference>
<evidence type="ECO:0000313" key="15">
    <source>
        <dbReference type="Proteomes" id="UP000027138"/>
    </source>
</evidence>
<evidence type="ECO:0000256" key="1">
    <source>
        <dbReference type="ARBA" id="ARBA00004479"/>
    </source>
</evidence>
<dbReference type="STRING" id="180498.A0A067L2G3"/>
<evidence type="ECO:0000256" key="4">
    <source>
        <dbReference type="ARBA" id="ARBA00022692"/>
    </source>
</evidence>
<evidence type="ECO:0000256" key="8">
    <source>
        <dbReference type="ARBA" id="ARBA00022840"/>
    </source>
</evidence>
<evidence type="ECO:0000256" key="3">
    <source>
        <dbReference type="ARBA" id="ARBA00022679"/>
    </source>
</evidence>
<keyword evidence="8" id="KW-0067">ATP-binding</keyword>
<dbReference type="OrthoDB" id="4062651at2759"/>
<keyword evidence="2" id="KW-0723">Serine/threonine-protein kinase</keyword>
<proteinExistence type="predicted"/>
<dbReference type="PROSITE" id="PS50011">
    <property type="entry name" value="PROTEIN_KINASE_DOM"/>
    <property type="match status" value="1"/>
</dbReference>
<dbReference type="CDD" id="cd14066">
    <property type="entry name" value="STKc_IRAK"/>
    <property type="match status" value="1"/>
</dbReference>
<dbReference type="EMBL" id="KK914318">
    <property type="protein sequence ID" value="KDP41423.1"/>
    <property type="molecule type" value="Genomic_DNA"/>
</dbReference>
<keyword evidence="6" id="KW-0547">Nucleotide-binding</keyword>
<dbReference type="Pfam" id="PF00069">
    <property type="entry name" value="Pkinase"/>
    <property type="match status" value="1"/>
</dbReference>
<evidence type="ECO:0000256" key="11">
    <source>
        <dbReference type="ARBA" id="ARBA00047558"/>
    </source>
</evidence>